<name>A0A5D3KEP1_9BRAD</name>
<dbReference type="AlphaFoldDB" id="A0A5D3KEP1"/>
<reference evidence="2 3" key="1">
    <citation type="submission" date="2019-08" db="EMBL/GenBank/DDBJ databases">
        <title>Bradyrhizobium hipponensis sp. nov., a rhizobium isolated from a Lupinus angustifolius root nodule in Tunisia.</title>
        <authorList>
            <person name="Off K."/>
            <person name="Rejili M."/>
            <person name="Mars M."/>
            <person name="Brachmann A."/>
            <person name="Marin M."/>
        </authorList>
    </citation>
    <scope>NUCLEOTIDE SEQUENCE [LARGE SCALE GENOMIC DNA]</scope>
    <source>
        <strain evidence="2 3">CTAW71</strain>
    </source>
</reference>
<protein>
    <recommendedName>
        <fullName evidence="4">BA14K family protein</fullName>
    </recommendedName>
</protein>
<evidence type="ECO:0000256" key="1">
    <source>
        <dbReference type="SAM" id="SignalP"/>
    </source>
</evidence>
<proteinExistence type="predicted"/>
<organism evidence="2 3">
    <name type="scientific">Bradyrhizobium rifense</name>
    <dbReference type="NCBI Taxonomy" id="515499"/>
    <lineage>
        <taxon>Bacteria</taxon>
        <taxon>Pseudomonadati</taxon>
        <taxon>Pseudomonadota</taxon>
        <taxon>Alphaproteobacteria</taxon>
        <taxon>Hyphomicrobiales</taxon>
        <taxon>Nitrobacteraceae</taxon>
        <taxon>Bradyrhizobium</taxon>
    </lineage>
</organism>
<gene>
    <name evidence="2" type="ORF">FXB40_17415</name>
</gene>
<sequence>MKSSTVLGAALGAAMLCLAPVSFHWSPEGTVSISVDKADARVGRPLTPGSVAGVNRRVHRRAYRRGYYGAAVGAAAVGAAATGAYYNRRQCGYYPYPPCY</sequence>
<evidence type="ECO:0000313" key="3">
    <source>
        <dbReference type="Proteomes" id="UP000324758"/>
    </source>
</evidence>
<comment type="caution">
    <text evidence="2">The sequence shown here is derived from an EMBL/GenBank/DDBJ whole genome shotgun (WGS) entry which is preliminary data.</text>
</comment>
<accession>A0A5D3KEP1</accession>
<feature type="chain" id="PRO_5022928568" description="BA14K family protein" evidence="1">
    <location>
        <begin position="20"/>
        <end position="100"/>
    </location>
</feature>
<feature type="signal peptide" evidence="1">
    <location>
        <begin position="1"/>
        <end position="19"/>
    </location>
</feature>
<dbReference type="EMBL" id="VSSS01000026">
    <property type="protein sequence ID" value="TYL94869.1"/>
    <property type="molecule type" value="Genomic_DNA"/>
</dbReference>
<keyword evidence="1" id="KW-0732">Signal</keyword>
<dbReference type="OrthoDB" id="7889192at2"/>
<keyword evidence="3" id="KW-1185">Reference proteome</keyword>
<evidence type="ECO:0000313" key="2">
    <source>
        <dbReference type="EMBL" id="TYL94869.1"/>
    </source>
</evidence>
<evidence type="ECO:0008006" key="4">
    <source>
        <dbReference type="Google" id="ProtNLM"/>
    </source>
</evidence>
<dbReference type="Proteomes" id="UP000324758">
    <property type="component" value="Unassembled WGS sequence"/>
</dbReference>